<reference evidence="1 2" key="1">
    <citation type="submission" date="2019-01" db="EMBL/GenBank/DDBJ databases">
        <title>The draft genome of Rhizobium sp. 24NR.</title>
        <authorList>
            <person name="Liu L."/>
            <person name="Liang L."/>
            <person name="Shi S."/>
            <person name="Xu L."/>
            <person name="Wang X."/>
            <person name="Li L."/>
            <person name="Zhang X."/>
        </authorList>
    </citation>
    <scope>NUCLEOTIDE SEQUENCE [LARGE SCALE GENOMIC DNA]</scope>
    <source>
        <strain evidence="1 2">24NR</strain>
    </source>
</reference>
<protein>
    <submittedName>
        <fullName evidence="1">Uncharacterized protein</fullName>
    </submittedName>
</protein>
<evidence type="ECO:0000313" key="2">
    <source>
        <dbReference type="Proteomes" id="UP000287687"/>
    </source>
</evidence>
<dbReference type="AlphaFoldDB" id="A0A444LI43"/>
<name>A0A444LI43_9HYPH</name>
<keyword evidence="2" id="KW-1185">Reference proteome</keyword>
<organism evidence="1 2">
    <name type="scientific">Neorhizobium lilium</name>
    <dbReference type="NCBI Taxonomy" id="2503024"/>
    <lineage>
        <taxon>Bacteria</taxon>
        <taxon>Pseudomonadati</taxon>
        <taxon>Pseudomonadota</taxon>
        <taxon>Alphaproteobacteria</taxon>
        <taxon>Hyphomicrobiales</taxon>
        <taxon>Rhizobiaceae</taxon>
        <taxon>Rhizobium/Agrobacterium group</taxon>
        <taxon>Neorhizobium</taxon>
    </lineage>
</organism>
<evidence type="ECO:0000313" key="1">
    <source>
        <dbReference type="EMBL" id="RWX78577.1"/>
    </source>
</evidence>
<dbReference type="InterPro" id="IPR038735">
    <property type="entry name" value="MSMEG_1276-like_NTP-PPase_dom"/>
</dbReference>
<dbReference type="EMBL" id="SBIP01000002">
    <property type="protein sequence ID" value="RWX78577.1"/>
    <property type="molecule type" value="Genomic_DNA"/>
</dbReference>
<gene>
    <name evidence="1" type="ORF">EPK99_08200</name>
</gene>
<dbReference type="CDD" id="cd11532">
    <property type="entry name" value="NTP-PPase_COG4997"/>
    <property type="match status" value="1"/>
</dbReference>
<dbReference type="Proteomes" id="UP000287687">
    <property type="component" value="Unassembled WGS sequence"/>
</dbReference>
<proteinExistence type="predicted"/>
<dbReference type="OrthoDB" id="9813491at2"/>
<comment type="caution">
    <text evidence="1">The sequence shown here is derived from an EMBL/GenBank/DDBJ whole genome shotgun (WGS) entry which is preliminary data.</text>
</comment>
<accession>A0A444LI43</accession>
<dbReference type="RefSeq" id="WP_128442554.1">
    <property type="nucleotide sequence ID" value="NZ_SBIP01000002.1"/>
</dbReference>
<sequence length="807" mass="90760">MNQRVLFSNENVRAEWLDARNLKMRFGPKAATLATLPRVWTPPFALVAWDVCRSDGTGLLPDEVSRIEKIAGLTGKLYVRSSVVGETIWERGTYSSVLIPTVGPLFEADLNKAIAEVVESANGQKVGFVLQSYVEPKARGEFGNLLRISKTRDHWELSTETNGITSRLRINTQRDEAANDDASIEMRPRLARERIFGSIAAWLNTYLLRSTSVRVNCEWIADLENIYLVQIDEEDEDLSGLNPFQVRVAPVHQPAASHGQYLLCADENAIEQWDKLRVLKELWEPDAKEKPTLFYVPLSSLSNATLAGDASELEADFRKLIGPDNIVVRTSGLASAEKKSNLDRTEGLTPAEAANWCLSTYVKFKAERGHVDDLAFVAHRFMAARAAAWVRAEPGNPIVEINSLWGLPDALQYCPYDIWEIHVPTQSSTEYPEYKSHMLVAKESGGWEYRRIKNELCRSLSIGSKEALDLANRTAAIASRMGKSCHVMWFVGCINERGQSFNIPWYWTNAHETERNIDRSNYQVFIVAGAEDLEKFKAVPGPRTRQAIELRPTDQSLMRDMKFIGAVGATARELNIPVILAGSTLAHAYFELGRQGCTVVAKGEKEHSRIRKNATFGKIVRDKIPGRIAERKETEVTQTIPQSLRKNFLTSKLLEEALEVRQAQTLEEKRVELADLYEVIRALSSSEGFTIEEVAEAAEIKRAKVGGFDEGLVLLQTGIVSRGNRTARTKEKQLAQVLARKLNGTTYELPFTFFGFMELDQPRTLEFENLEISLNITLRGDRIEISLTRDPTQLFLPLDLEMPEDKN</sequence>